<dbReference type="RefSeq" id="XP_954554.1">
    <property type="nucleotide sequence ID" value="XM_949461.1"/>
</dbReference>
<evidence type="ECO:0000313" key="2">
    <source>
        <dbReference type="Proteomes" id="UP000001950"/>
    </source>
</evidence>
<accession>Q4UGB2</accession>
<sequence>MESEVSSFYHFRSFRSLKFQNYDLSRARLLNSTPLLFYKIFIKSIFNSLHVNRRLFCNYLKNYSNQNFNLNGLELENEKTINLLDEIVMESVNDLIKIRPFLNRLDVYSVDDNISLKDNYNNWKNDIVLRIIILKHLKRFDSLDLQRALFITLDSPYINI</sequence>
<dbReference type="AlphaFoldDB" id="Q4UGB2"/>
<gene>
    <name evidence="1" type="ORF">TA19185</name>
</gene>
<name>Q4UGB2_THEAN</name>
<dbReference type="InParanoid" id="Q4UGB2"/>
<dbReference type="GeneID" id="3863787"/>
<dbReference type="EMBL" id="CR940347">
    <property type="protein sequence ID" value="CAI73877.1"/>
    <property type="molecule type" value="Genomic_DNA"/>
</dbReference>
<dbReference type="OrthoDB" id="365917at2759"/>
<dbReference type="OMA" id="WKNDIVL"/>
<protein>
    <submittedName>
        <fullName evidence="1">Uncharacterized protein</fullName>
    </submittedName>
</protein>
<dbReference type="Proteomes" id="UP000001950">
    <property type="component" value="Chromosome 1"/>
</dbReference>
<dbReference type="eggNOG" id="ENOG502TN0N">
    <property type="taxonomic scope" value="Eukaryota"/>
</dbReference>
<reference evidence="1 2" key="1">
    <citation type="journal article" date="2005" name="Science">
        <title>Genome of the host-cell transforming parasite Theileria annulata compared with T. parva.</title>
        <authorList>
            <person name="Pain A."/>
            <person name="Renauld H."/>
            <person name="Berriman M."/>
            <person name="Murphy L."/>
            <person name="Yeats C.A."/>
            <person name="Weir W."/>
            <person name="Kerhornou A."/>
            <person name="Aslett M."/>
            <person name="Bishop R."/>
            <person name="Bouchier C."/>
            <person name="Cochet M."/>
            <person name="Coulson R.M.R."/>
            <person name="Cronin A."/>
            <person name="de Villiers E.P."/>
            <person name="Fraser A."/>
            <person name="Fosker N."/>
            <person name="Gardner M."/>
            <person name="Goble A."/>
            <person name="Griffiths-Jones S."/>
            <person name="Harris D.E."/>
            <person name="Katzer F."/>
            <person name="Larke N."/>
            <person name="Lord A."/>
            <person name="Maser P."/>
            <person name="McKellar S."/>
            <person name="Mooney P."/>
            <person name="Morton F."/>
            <person name="Nene V."/>
            <person name="O'Neil S."/>
            <person name="Price C."/>
            <person name="Quail M.A."/>
            <person name="Rabbinowitsch E."/>
            <person name="Rawlings N.D."/>
            <person name="Rutter S."/>
            <person name="Saunders D."/>
            <person name="Seeger K."/>
            <person name="Shah T."/>
            <person name="Squares R."/>
            <person name="Squares S."/>
            <person name="Tivey A."/>
            <person name="Walker A.R."/>
            <person name="Woodward J."/>
            <person name="Dobbelaere D.A.E."/>
            <person name="Langsley G."/>
            <person name="Rajandream M.A."/>
            <person name="McKeever D."/>
            <person name="Shiels B."/>
            <person name="Tait A."/>
            <person name="Barrell B.G."/>
            <person name="Hall N."/>
        </authorList>
    </citation>
    <scope>NUCLEOTIDE SEQUENCE [LARGE SCALE GENOMIC DNA]</scope>
    <source>
        <strain evidence="2">Ankara</strain>
    </source>
</reference>
<proteinExistence type="predicted"/>
<evidence type="ECO:0000313" key="1">
    <source>
        <dbReference type="EMBL" id="CAI73877.1"/>
    </source>
</evidence>
<dbReference type="VEuPathDB" id="PiroplasmaDB:TA19185"/>
<dbReference type="KEGG" id="tan:TA19185"/>
<keyword evidence="2" id="KW-1185">Reference proteome</keyword>
<organism evidence="1 2">
    <name type="scientific">Theileria annulata</name>
    <dbReference type="NCBI Taxonomy" id="5874"/>
    <lineage>
        <taxon>Eukaryota</taxon>
        <taxon>Sar</taxon>
        <taxon>Alveolata</taxon>
        <taxon>Apicomplexa</taxon>
        <taxon>Aconoidasida</taxon>
        <taxon>Piroplasmida</taxon>
        <taxon>Theileriidae</taxon>
        <taxon>Theileria</taxon>
    </lineage>
</organism>